<evidence type="ECO:0000313" key="3">
    <source>
        <dbReference type="EMBL" id="RVW28609.1"/>
    </source>
</evidence>
<reference evidence="3 4" key="1">
    <citation type="journal article" date="2018" name="PLoS Genet.">
        <title>Population sequencing reveals clonal diversity and ancestral inbreeding in the grapevine cultivar Chardonnay.</title>
        <authorList>
            <person name="Roach M.J."/>
            <person name="Johnson D.L."/>
            <person name="Bohlmann J."/>
            <person name="van Vuuren H.J."/>
            <person name="Jones S.J."/>
            <person name="Pretorius I.S."/>
            <person name="Schmidt S.A."/>
            <person name="Borneman A.R."/>
        </authorList>
    </citation>
    <scope>NUCLEOTIDE SEQUENCE [LARGE SCALE GENOMIC DNA]</scope>
    <source>
        <strain evidence="4">cv. Chardonnay</strain>
        <tissue evidence="3">Leaf</tissue>
    </source>
</reference>
<gene>
    <name evidence="3" type="ORF">CK203_100861</name>
</gene>
<feature type="coiled-coil region" evidence="1">
    <location>
        <begin position="61"/>
        <end position="137"/>
    </location>
</feature>
<protein>
    <submittedName>
        <fullName evidence="3">Uncharacterized protein</fullName>
    </submittedName>
</protein>
<name>A0A438CZG0_VITVI</name>
<sequence>MSDFFPLTKRVSVNMGIDDPLDYRSGNPFYAAFSFFLSDSYSVAWYYLLLLLFCPGNALVLEMEEADLATAQKAVADEVEKLKLAEEEKRVIQAEADLLRGEKEALEGQVNGVEQENSQLKKKVDKLRVSLAAQKKETEGLQAGLVAQRKEMEARFAAQKKELEIEYQRQVDEIYFFGYHCCMKKNDIMHDIPFLPSDDEDAILVGLPDEISLCAVLLIDFLFVLPYADKRSDLEDSGKCLAVVVSNRSLFVVIIWMNAFSLTLSAQSRFFPSSVLSSLCHRTTVQIMGKPIFVGMIASMLYAKANGAFPVGRPSLVWVPLCPSPTAQPTKGWKLASTFQMAHAEPKVGACERSLVKALSDQGKAVLQVDASVMEGLVCTYMGNSMASLMGSEATILPGFRHCEARFSPDIMASYSTLLFDARNPSRMACSNCSPVEDCSRSPTPDPDDREAPSTRKVHHSFLCGSPSRAAFFRIGLACIRCYEGAGRGRLHDGLILVRADFYPSLGDHDAKNFPTFTPNAHLMDSTSCRTFLVGGKILASGAH</sequence>
<keyword evidence="1" id="KW-0175">Coiled coil</keyword>
<dbReference type="AlphaFoldDB" id="A0A438CZG0"/>
<accession>A0A438CZG0</accession>
<evidence type="ECO:0000256" key="1">
    <source>
        <dbReference type="SAM" id="Coils"/>
    </source>
</evidence>
<comment type="caution">
    <text evidence="3">The sequence shown here is derived from an EMBL/GenBank/DDBJ whole genome shotgun (WGS) entry which is preliminary data.</text>
</comment>
<organism evidence="3 4">
    <name type="scientific">Vitis vinifera</name>
    <name type="common">Grape</name>
    <dbReference type="NCBI Taxonomy" id="29760"/>
    <lineage>
        <taxon>Eukaryota</taxon>
        <taxon>Viridiplantae</taxon>
        <taxon>Streptophyta</taxon>
        <taxon>Embryophyta</taxon>
        <taxon>Tracheophyta</taxon>
        <taxon>Spermatophyta</taxon>
        <taxon>Magnoliopsida</taxon>
        <taxon>eudicotyledons</taxon>
        <taxon>Gunneridae</taxon>
        <taxon>Pentapetalae</taxon>
        <taxon>rosids</taxon>
        <taxon>Vitales</taxon>
        <taxon>Vitaceae</taxon>
        <taxon>Viteae</taxon>
        <taxon>Vitis</taxon>
    </lineage>
</organism>
<proteinExistence type="predicted"/>
<dbReference type="EMBL" id="QGNW01001884">
    <property type="protein sequence ID" value="RVW28609.1"/>
    <property type="molecule type" value="Genomic_DNA"/>
</dbReference>
<evidence type="ECO:0000313" key="4">
    <source>
        <dbReference type="Proteomes" id="UP000288805"/>
    </source>
</evidence>
<evidence type="ECO:0000256" key="2">
    <source>
        <dbReference type="SAM" id="MobiDB-lite"/>
    </source>
</evidence>
<feature type="region of interest" description="Disordered" evidence="2">
    <location>
        <begin position="433"/>
        <end position="454"/>
    </location>
</feature>
<dbReference type="Proteomes" id="UP000288805">
    <property type="component" value="Unassembled WGS sequence"/>
</dbReference>